<dbReference type="InterPro" id="IPR011335">
    <property type="entry name" value="Restrct_endonuc-II-like"/>
</dbReference>
<evidence type="ECO:0000256" key="11">
    <source>
        <dbReference type="ARBA" id="ARBA00023235"/>
    </source>
</evidence>
<dbReference type="Pfam" id="PF00580">
    <property type="entry name" value="UvrD-helicase"/>
    <property type="match status" value="1"/>
</dbReference>
<dbReference type="CDD" id="cd17932">
    <property type="entry name" value="DEXQc_UvrD"/>
    <property type="match status" value="1"/>
</dbReference>
<dbReference type="Gene3D" id="1.10.10.160">
    <property type="match status" value="1"/>
</dbReference>
<dbReference type="RefSeq" id="WP_140011043.1">
    <property type="nucleotide sequence ID" value="NZ_JBHMDG010000002.1"/>
</dbReference>
<gene>
    <name evidence="18" type="ORF">ACFFRI_01595</name>
</gene>
<feature type="domain" description="UvrD-like helicase ATP-binding" evidence="16">
    <location>
        <begin position="32"/>
        <end position="372"/>
    </location>
</feature>
<proteinExistence type="inferred from homology"/>
<keyword evidence="3 15" id="KW-0547">Nucleotide-binding</keyword>
<evidence type="ECO:0000256" key="4">
    <source>
        <dbReference type="ARBA" id="ARBA00022763"/>
    </source>
</evidence>
<dbReference type="InterPro" id="IPR011604">
    <property type="entry name" value="PDDEXK-like_dom_sf"/>
</dbReference>
<dbReference type="Proteomes" id="UP001589750">
    <property type="component" value="Unassembled WGS sequence"/>
</dbReference>
<evidence type="ECO:0000313" key="19">
    <source>
        <dbReference type="Proteomes" id="UP001589750"/>
    </source>
</evidence>
<dbReference type="PROSITE" id="PS51198">
    <property type="entry name" value="UVRD_HELICASE_ATP_BIND"/>
    <property type="match status" value="1"/>
</dbReference>
<feature type="binding site" evidence="15">
    <location>
        <begin position="53"/>
        <end position="60"/>
    </location>
    <ligand>
        <name>ATP</name>
        <dbReference type="ChEBI" id="CHEBI:30616"/>
    </ligand>
</feature>
<evidence type="ECO:0000256" key="8">
    <source>
        <dbReference type="ARBA" id="ARBA00022840"/>
    </source>
</evidence>
<dbReference type="InterPro" id="IPR000212">
    <property type="entry name" value="DNA_helicase_UvrD/REP"/>
</dbReference>
<comment type="catalytic activity">
    <reaction evidence="14">
        <text>ATP + H2O = ADP + phosphate + H(+)</text>
        <dbReference type="Rhea" id="RHEA:13065"/>
        <dbReference type="ChEBI" id="CHEBI:15377"/>
        <dbReference type="ChEBI" id="CHEBI:15378"/>
        <dbReference type="ChEBI" id="CHEBI:30616"/>
        <dbReference type="ChEBI" id="CHEBI:43474"/>
        <dbReference type="ChEBI" id="CHEBI:456216"/>
        <dbReference type="EC" id="5.6.2.4"/>
    </reaction>
</comment>
<evidence type="ECO:0000256" key="6">
    <source>
        <dbReference type="ARBA" id="ARBA00022806"/>
    </source>
</evidence>
<keyword evidence="8 15" id="KW-0067">ATP-binding</keyword>
<dbReference type="EMBL" id="JBHMDG010000002">
    <property type="protein sequence ID" value="MFB9311723.1"/>
    <property type="molecule type" value="Genomic_DNA"/>
</dbReference>
<dbReference type="SUPFAM" id="SSF52540">
    <property type="entry name" value="P-loop containing nucleoside triphosphate hydrolases"/>
    <property type="match status" value="1"/>
</dbReference>
<name>A0ABV5K4Q7_9ACTN</name>
<keyword evidence="19" id="KW-1185">Reference proteome</keyword>
<evidence type="ECO:0000256" key="12">
    <source>
        <dbReference type="ARBA" id="ARBA00034617"/>
    </source>
</evidence>
<evidence type="ECO:0000256" key="1">
    <source>
        <dbReference type="ARBA" id="ARBA00009922"/>
    </source>
</evidence>
<dbReference type="Gene3D" id="3.90.320.10">
    <property type="match status" value="1"/>
</dbReference>
<dbReference type="Pfam" id="PF13361">
    <property type="entry name" value="UvrD_C"/>
    <property type="match status" value="1"/>
</dbReference>
<protein>
    <recommendedName>
        <fullName evidence="13">DNA 3'-5' helicase</fullName>
        <ecNumber evidence="13">5.6.2.4</ecNumber>
    </recommendedName>
</protein>
<evidence type="ECO:0000256" key="3">
    <source>
        <dbReference type="ARBA" id="ARBA00022741"/>
    </source>
</evidence>
<evidence type="ECO:0000256" key="9">
    <source>
        <dbReference type="ARBA" id="ARBA00023125"/>
    </source>
</evidence>
<keyword evidence="2" id="KW-0540">Nuclease</keyword>
<sequence length="1082" mass="118768">MTDPRPHRAVANPLDTRLDTPEQLRALLGETWTFSDQQFAAITAPLGPAVVIAGAGSGKTSVMAARVVWLVATGRVAPSEVLGLTFTTKATAELETRIRESLRRAGFLSERSAPRSGDDEEVEEPTVSTYHSYASALLTEHGLRIGHEPDTRLIADASRYQLAARAMQRYTRPVVHLSDSPLHVVRYLLALDAEMSEHLVHPDQVREHDARVRPLLEAGLAAEHRKTYRARSEKAVATIDARGELLGLVEAYRRLKSHLGLMDFSDQISLAARLAETCPEVGATERAKFKVVLLDEYQDTSVAQALMLSRLFSGPDSASGRGHAVTAVGDPNQAIYGWRGASVSNILEFGADFPSADGTRTTYPLVVNRRSDERILATANHLAADLYALRSDLLPLEAPAGAAPGEVRAIVHETYDDELAWLGERVIETHARLAELRDGPVWKEIGVLTRDNSHAAAVFDALTAREVPVEIVGLKGLLRLPEVAEVVATLTLVQDVTANAALLTLLAGPRWAIGPRDLALLGRRAAELAGSRTGAETYPDVHEQLAAAVEGSDPTEIASLCDAIDDPGEGDYSTEALDRFVLLARELRRLRASIGEPILDLVRRIIEITGIDVELASSVSPAAAARRDNLDLFVQAVAEFQAPDGQVTLSALLAWLEAEDEQGQGLDVATPSEADSVKLLTVHRAKGLEWDAVFLVGVTKNKFPNNRGRSSWLSLPSVMPTELRGDARDLPQLAGFAPTDLLELGDRAKAHEALEELRLGYVAWTRARHTLWVSAWRWASHLKGGLGPSAYLDRTREAMAAWGGEPEEWRDVVVKGESSPYADQVVDQPWPISHHTAEVQRRHDAAARVRAADPRAADDLEDVLELERVEQWDDEIDRLVQEASYDRSPEIVVALPPSLSATSLSRLRDDPATFARDLARPMPRRPSSAARFGTRFHAWVEARFGQQLLIDPDDLPGRGDADIEDDADLRELIEAFERGPFAERPPLAVEPSFALVLDGQVVRGRIDAVYRETQGYLVVDWKTSRGRTADPLQLAVYRLAWAELHDVDPQQVRAAFYYVRSGELVEPGDLPGRDELERLLRP</sequence>
<feature type="domain" description="UvrD-like helicase C-terminal" evidence="17">
    <location>
        <begin position="373"/>
        <end position="687"/>
    </location>
</feature>
<keyword evidence="10" id="KW-0234">DNA repair</keyword>
<comment type="similarity">
    <text evidence="1">Belongs to the helicase family. UvrD subfamily.</text>
</comment>
<evidence type="ECO:0000256" key="13">
    <source>
        <dbReference type="ARBA" id="ARBA00034808"/>
    </source>
</evidence>
<dbReference type="InterPro" id="IPR014017">
    <property type="entry name" value="DNA_helicase_UvrD-like_C"/>
</dbReference>
<evidence type="ECO:0000256" key="10">
    <source>
        <dbReference type="ARBA" id="ARBA00023204"/>
    </source>
</evidence>
<keyword evidence="9" id="KW-0238">DNA-binding</keyword>
<evidence type="ECO:0000256" key="5">
    <source>
        <dbReference type="ARBA" id="ARBA00022801"/>
    </source>
</evidence>
<dbReference type="SUPFAM" id="SSF52980">
    <property type="entry name" value="Restriction endonuclease-like"/>
    <property type="match status" value="1"/>
</dbReference>
<dbReference type="PANTHER" id="PTHR11070:SF55">
    <property type="entry name" value="DNA 3'-5' HELICASE"/>
    <property type="match status" value="1"/>
</dbReference>
<dbReference type="Gene3D" id="3.40.50.300">
    <property type="entry name" value="P-loop containing nucleotide triphosphate hydrolases"/>
    <property type="match status" value="3"/>
</dbReference>
<dbReference type="InterPro" id="IPR038726">
    <property type="entry name" value="PDDEXK_AddAB-type"/>
</dbReference>
<reference evidence="18 19" key="1">
    <citation type="submission" date="2024-09" db="EMBL/GenBank/DDBJ databases">
        <authorList>
            <person name="Sun Q."/>
            <person name="Mori K."/>
        </authorList>
    </citation>
    <scope>NUCLEOTIDE SEQUENCE [LARGE SCALE GENOMIC DNA]</scope>
    <source>
        <strain evidence="18 19">JCM 9626</strain>
    </source>
</reference>
<keyword evidence="11" id="KW-0413">Isomerase</keyword>
<evidence type="ECO:0000256" key="2">
    <source>
        <dbReference type="ARBA" id="ARBA00022722"/>
    </source>
</evidence>
<accession>A0ABV5K4Q7</accession>
<dbReference type="Gene3D" id="1.10.486.10">
    <property type="entry name" value="PCRA, domain 4"/>
    <property type="match status" value="1"/>
</dbReference>
<evidence type="ECO:0000259" key="16">
    <source>
        <dbReference type="PROSITE" id="PS51198"/>
    </source>
</evidence>
<evidence type="ECO:0000256" key="14">
    <source>
        <dbReference type="ARBA" id="ARBA00048988"/>
    </source>
</evidence>
<dbReference type="InterPro" id="IPR027417">
    <property type="entry name" value="P-loop_NTPase"/>
</dbReference>
<dbReference type="PANTHER" id="PTHR11070">
    <property type="entry name" value="UVRD / RECB / PCRA DNA HELICASE FAMILY MEMBER"/>
    <property type="match status" value="1"/>
</dbReference>
<evidence type="ECO:0000256" key="7">
    <source>
        <dbReference type="ARBA" id="ARBA00022839"/>
    </source>
</evidence>
<keyword evidence="5 15" id="KW-0378">Hydrolase</keyword>
<dbReference type="InterPro" id="IPR014016">
    <property type="entry name" value="UvrD-like_ATP-bd"/>
</dbReference>
<comment type="caution">
    <text evidence="18">The sequence shown here is derived from an EMBL/GenBank/DDBJ whole genome shotgun (WGS) entry which is preliminary data.</text>
</comment>
<dbReference type="EC" id="5.6.2.4" evidence="13"/>
<evidence type="ECO:0000313" key="18">
    <source>
        <dbReference type="EMBL" id="MFB9311723.1"/>
    </source>
</evidence>
<dbReference type="PROSITE" id="PS51217">
    <property type="entry name" value="UVRD_HELICASE_CTER"/>
    <property type="match status" value="1"/>
</dbReference>
<dbReference type="Pfam" id="PF12705">
    <property type="entry name" value="PDDEXK_1"/>
    <property type="match status" value="1"/>
</dbReference>
<keyword evidence="7" id="KW-0269">Exonuclease</keyword>
<dbReference type="InterPro" id="IPR013986">
    <property type="entry name" value="DExx_box_DNA_helicase_dom_sf"/>
</dbReference>
<organism evidence="18 19">
    <name type="scientific">Nocardioides plantarum</name>
    <dbReference type="NCBI Taxonomy" id="29299"/>
    <lineage>
        <taxon>Bacteria</taxon>
        <taxon>Bacillati</taxon>
        <taxon>Actinomycetota</taxon>
        <taxon>Actinomycetes</taxon>
        <taxon>Propionibacteriales</taxon>
        <taxon>Nocardioidaceae</taxon>
        <taxon>Nocardioides</taxon>
    </lineage>
</organism>
<keyword evidence="4" id="KW-0227">DNA damage</keyword>
<comment type="catalytic activity">
    <reaction evidence="12">
        <text>Couples ATP hydrolysis with the unwinding of duplex DNA by translocating in the 3'-5' direction.</text>
        <dbReference type="EC" id="5.6.2.4"/>
    </reaction>
</comment>
<evidence type="ECO:0000256" key="15">
    <source>
        <dbReference type="PROSITE-ProRule" id="PRU00560"/>
    </source>
</evidence>
<evidence type="ECO:0000259" key="17">
    <source>
        <dbReference type="PROSITE" id="PS51217"/>
    </source>
</evidence>
<keyword evidence="6 15" id="KW-0347">Helicase</keyword>